<dbReference type="InterPro" id="IPR002885">
    <property type="entry name" value="PPR_rpt"/>
</dbReference>
<dbReference type="PANTHER" id="PTHR47926">
    <property type="entry name" value="PENTATRICOPEPTIDE REPEAT-CONTAINING PROTEIN"/>
    <property type="match status" value="1"/>
</dbReference>
<keyword evidence="4" id="KW-1185">Reference proteome</keyword>
<gene>
    <name evidence="3" type="ORF">SADUNF_Sadunf17G0084900</name>
</gene>
<accession>A0A835J779</accession>
<comment type="caution">
    <text evidence="3">The sequence shown here is derived from an EMBL/GenBank/DDBJ whole genome shotgun (WGS) entry which is preliminary data.</text>
</comment>
<keyword evidence="1" id="KW-0677">Repeat</keyword>
<dbReference type="OrthoDB" id="809844at2759"/>
<dbReference type="PROSITE" id="PS51375">
    <property type="entry name" value="PPR"/>
    <property type="match status" value="1"/>
</dbReference>
<evidence type="ECO:0008006" key="5">
    <source>
        <dbReference type="Google" id="ProtNLM"/>
    </source>
</evidence>
<evidence type="ECO:0000256" key="1">
    <source>
        <dbReference type="ARBA" id="ARBA00022737"/>
    </source>
</evidence>
<protein>
    <recommendedName>
        <fullName evidence="5">Pentatricopeptide repeat-containing protein</fullName>
    </recommendedName>
</protein>
<evidence type="ECO:0000256" key="2">
    <source>
        <dbReference type="PROSITE-ProRule" id="PRU00708"/>
    </source>
</evidence>
<dbReference type="PANTHER" id="PTHR47926:SF359">
    <property type="entry name" value="PENTACOTRIPEPTIDE-REPEAT REGION OF PRORP DOMAIN-CONTAINING PROTEIN"/>
    <property type="match status" value="1"/>
</dbReference>
<dbReference type="GO" id="GO:0003723">
    <property type="term" value="F:RNA binding"/>
    <property type="evidence" value="ECO:0007669"/>
    <property type="project" value="InterPro"/>
</dbReference>
<proteinExistence type="predicted"/>
<sequence length="81" mass="8984">MANARTLFDEAPEKDVVTWNTMIAGYVLHGEQRQALEMFEEMRNVGECPDEVTMLSLLSACADLGDLEFKLDLAAAVDYGL</sequence>
<dbReference type="EMBL" id="JADGMS010000017">
    <property type="protein sequence ID" value="KAF9663753.1"/>
    <property type="molecule type" value="Genomic_DNA"/>
</dbReference>
<feature type="repeat" description="PPR" evidence="2">
    <location>
        <begin position="15"/>
        <end position="49"/>
    </location>
</feature>
<dbReference type="Gene3D" id="1.25.40.10">
    <property type="entry name" value="Tetratricopeptide repeat domain"/>
    <property type="match status" value="1"/>
</dbReference>
<dbReference type="InterPro" id="IPR011990">
    <property type="entry name" value="TPR-like_helical_dom_sf"/>
</dbReference>
<dbReference type="GO" id="GO:0009451">
    <property type="term" value="P:RNA modification"/>
    <property type="evidence" value="ECO:0007669"/>
    <property type="project" value="InterPro"/>
</dbReference>
<dbReference type="Pfam" id="PF13041">
    <property type="entry name" value="PPR_2"/>
    <property type="match status" value="1"/>
</dbReference>
<dbReference type="AlphaFoldDB" id="A0A835J779"/>
<reference evidence="3 4" key="1">
    <citation type="submission" date="2020-10" db="EMBL/GenBank/DDBJ databases">
        <title>Plant Genome Project.</title>
        <authorList>
            <person name="Zhang R.-G."/>
        </authorList>
    </citation>
    <scope>NUCLEOTIDE SEQUENCE [LARGE SCALE GENOMIC DNA]</scope>
    <source>
        <strain evidence="3">FAFU-HL-1</strain>
        <tissue evidence="3">Leaf</tissue>
    </source>
</reference>
<organism evidence="3 4">
    <name type="scientific">Salix dunnii</name>
    <dbReference type="NCBI Taxonomy" id="1413687"/>
    <lineage>
        <taxon>Eukaryota</taxon>
        <taxon>Viridiplantae</taxon>
        <taxon>Streptophyta</taxon>
        <taxon>Embryophyta</taxon>
        <taxon>Tracheophyta</taxon>
        <taxon>Spermatophyta</taxon>
        <taxon>Magnoliopsida</taxon>
        <taxon>eudicotyledons</taxon>
        <taxon>Gunneridae</taxon>
        <taxon>Pentapetalae</taxon>
        <taxon>rosids</taxon>
        <taxon>fabids</taxon>
        <taxon>Malpighiales</taxon>
        <taxon>Salicaceae</taxon>
        <taxon>Saliceae</taxon>
        <taxon>Salix</taxon>
    </lineage>
</organism>
<evidence type="ECO:0000313" key="3">
    <source>
        <dbReference type="EMBL" id="KAF9663753.1"/>
    </source>
</evidence>
<dbReference type="InterPro" id="IPR046960">
    <property type="entry name" value="PPR_At4g14850-like_plant"/>
</dbReference>
<name>A0A835J779_9ROSI</name>
<dbReference type="Proteomes" id="UP000657918">
    <property type="component" value="Unassembled WGS sequence"/>
</dbReference>
<dbReference type="NCBIfam" id="TIGR00756">
    <property type="entry name" value="PPR"/>
    <property type="match status" value="1"/>
</dbReference>
<evidence type="ECO:0000313" key="4">
    <source>
        <dbReference type="Proteomes" id="UP000657918"/>
    </source>
</evidence>